<dbReference type="HOGENOM" id="CLU_001493_0_2_0"/>
<keyword evidence="5 10" id="KW-0067">ATP-binding</keyword>
<keyword evidence="2" id="KW-0963">Cytoplasm</keyword>
<dbReference type="HAMAP" id="MF_02005">
    <property type="entry name" value="Val_tRNA_synth_type2"/>
    <property type="match status" value="1"/>
</dbReference>
<evidence type="ECO:0000256" key="8">
    <source>
        <dbReference type="ARBA" id="ARBA00047552"/>
    </source>
</evidence>
<dbReference type="Gene3D" id="3.40.50.620">
    <property type="entry name" value="HUPs"/>
    <property type="match status" value="2"/>
</dbReference>
<dbReference type="InterPro" id="IPR022874">
    <property type="entry name" value="Valine-tRNA_ligase_type_2"/>
</dbReference>
<dbReference type="Gene3D" id="1.10.730.10">
    <property type="entry name" value="Isoleucyl-tRNA Synthetase, Domain 1"/>
    <property type="match status" value="1"/>
</dbReference>
<dbReference type="InterPro" id="IPR002300">
    <property type="entry name" value="aa-tRNA-synth_Ia"/>
</dbReference>
<dbReference type="Gene3D" id="3.90.740.10">
    <property type="entry name" value="Valyl/Leucyl/Isoleucyl-tRNA synthetase, editing domain"/>
    <property type="match status" value="1"/>
</dbReference>
<evidence type="ECO:0000259" key="12">
    <source>
        <dbReference type="Pfam" id="PF08264"/>
    </source>
</evidence>
<dbReference type="EC" id="6.1.1.9" evidence="1 9"/>
<evidence type="ECO:0000256" key="7">
    <source>
        <dbReference type="ARBA" id="ARBA00023146"/>
    </source>
</evidence>
<organism evidence="13">
    <name type="scientific">Candidatus Moduliflexus flocculans</name>
    <dbReference type="NCBI Taxonomy" id="1499966"/>
    <lineage>
        <taxon>Bacteria</taxon>
        <taxon>Candidatus Moduliflexota</taxon>
        <taxon>Candidatus Moduliflexia</taxon>
        <taxon>Candidatus Moduliflexales</taxon>
        <taxon>Candidatus Moduliflexaceae</taxon>
    </lineage>
</organism>
<reference evidence="13" key="1">
    <citation type="journal article" date="2015" name="PeerJ">
        <title>First genomic representation of candidate bacterial phylum KSB3 points to enhanced environmental sensing as a trigger of wastewater bulking.</title>
        <authorList>
            <person name="Sekiguchi Y."/>
            <person name="Ohashi A."/>
            <person name="Parks D.H."/>
            <person name="Yamauchi T."/>
            <person name="Tyson G.W."/>
            <person name="Hugenholtz P."/>
        </authorList>
    </citation>
    <scope>NUCLEOTIDE SEQUENCE [LARGE SCALE GENOMIC DNA]</scope>
</reference>
<sequence>MSAERKTVISIDPQTLAKHFDAPEAEHRWDRVWQEQQTYRYDATIPRERTFVIDTPPPTVSGSLHMGHIFSYTHTDVIVRYKRMLGMNIFYPMGWDDNGLPTERRVQNYFHVTCNPKVPYIENFEREHAGTKAREHHALELSRKNFIELCLKLTKEDEKAFMELWRRIGLSVDWLEQYATIDDHCRHLAQLSFLDLYEKGHIYHHESPTMWDVNFQTAVAQAELEDRPVTGAFYRVAFGVEGQSRQFTIATTRPELLAACVAVTAHPDDSRYKDLFGKRAITPLFRVPVPIFPSELAEPDKGTGILMVCTFGDQTDVKWWKEQGLALRQIIGLNGHLLPVTFGAPGWESLNADAANAYYAQLVGKSPKAAKKIMEELLRDPNGAAPGTEGTPLQGEPQPLTHDVKFYEKGEQPLEFIPTRQWFVRLMDKKEMLMDKGNQIQWHPDHMRLRYLNWTENLQFDWCISRQRYFGVSFPVWYPVKADGMPDYDHPILADRSRLPIDPMSDVPPSYSPDQRDIPGGFTGEPDVFDTWFTSSLTPQVGSHWEKNLERHKKLFPMDIRPQAHDIIRTWAFYTIAKAALHENTIPWKHVILSGWILDPDRKKMSKSKGNVVTPMQFVEDYTSDGVRYWAANARLGTDTAFDPSILKIGKRLVTKLFNAGKFVLANAADVAPITEELDKAFALKLAQLVKEATAAMEEFDFAAALSATERFFWQNFTDNYLELAKNRARGGEKISAAAQASAVAGLRLGLNVLLRLFAPMMPYITEEIWSWAFAEETGHRSIHKAPWPGDADFQGIDTPHSADSFDATVACITELRKYKTEHELSISREIERLTLIAHPDTLEIVNATLGDVMAAIRVKSYAIDADTALEANVFAVRDVALTEQVNS</sequence>
<comment type="catalytic activity">
    <reaction evidence="8">
        <text>tRNA(Val) + L-valine + ATP = L-valyl-tRNA(Val) + AMP + diphosphate</text>
        <dbReference type="Rhea" id="RHEA:10704"/>
        <dbReference type="Rhea" id="RHEA-COMP:9672"/>
        <dbReference type="Rhea" id="RHEA-COMP:9708"/>
        <dbReference type="ChEBI" id="CHEBI:30616"/>
        <dbReference type="ChEBI" id="CHEBI:33019"/>
        <dbReference type="ChEBI" id="CHEBI:57762"/>
        <dbReference type="ChEBI" id="CHEBI:78442"/>
        <dbReference type="ChEBI" id="CHEBI:78537"/>
        <dbReference type="ChEBI" id="CHEBI:456215"/>
        <dbReference type="EC" id="6.1.1.9"/>
    </reaction>
</comment>
<dbReference type="Pfam" id="PF00133">
    <property type="entry name" value="tRNA-synt_1"/>
    <property type="match status" value="1"/>
</dbReference>
<dbReference type="GO" id="GO:0002161">
    <property type="term" value="F:aminoacyl-tRNA deacylase activity"/>
    <property type="evidence" value="ECO:0007669"/>
    <property type="project" value="InterPro"/>
</dbReference>
<dbReference type="SUPFAM" id="SSF50677">
    <property type="entry name" value="ValRS/IleRS/LeuRS editing domain"/>
    <property type="match status" value="1"/>
</dbReference>
<keyword evidence="3 10" id="KW-0436">Ligase</keyword>
<dbReference type="InterPro" id="IPR001412">
    <property type="entry name" value="aa-tRNA-synth_I_CS"/>
</dbReference>
<dbReference type="NCBIfam" id="NF009687">
    <property type="entry name" value="PRK13208.1"/>
    <property type="match status" value="1"/>
</dbReference>
<dbReference type="InterPro" id="IPR014729">
    <property type="entry name" value="Rossmann-like_a/b/a_fold"/>
</dbReference>
<evidence type="ECO:0000256" key="3">
    <source>
        <dbReference type="ARBA" id="ARBA00022598"/>
    </source>
</evidence>
<evidence type="ECO:0000256" key="10">
    <source>
        <dbReference type="RuleBase" id="RU363035"/>
    </source>
</evidence>
<dbReference type="PRINTS" id="PR00986">
    <property type="entry name" value="TRNASYNTHVAL"/>
</dbReference>
<evidence type="ECO:0000313" key="14">
    <source>
        <dbReference type="Proteomes" id="UP000030700"/>
    </source>
</evidence>
<evidence type="ECO:0000256" key="6">
    <source>
        <dbReference type="ARBA" id="ARBA00022917"/>
    </source>
</evidence>
<gene>
    <name evidence="13" type="ORF">U14_01893</name>
</gene>
<keyword evidence="4 10" id="KW-0547">Nucleotide-binding</keyword>
<dbReference type="NCBIfam" id="NF000540">
    <property type="entry name" value="alt_ValS"/>
    <property type="match status" value="1"/>
</dbReference>
<dbReference type="GO" id="GO:0006438">
    <property type="term" value="P:valyl-tRNA aminoacylation"/>
    <property type="evidence" value="ECO:0007669"/>
    <property type="project" value="UniProtKB-UniRule"/>
</dbReference>
<dbReference type="GO" id="GO:0005524">
    <property type="term" value="F:ATP binding"/>
    <property type="evidence" value="ECO:0007669"/>
    <property type="project" value="UniProtKB-KW"/>
</dbReference>
<accession>A0A0S6VWP0</accession>
<dbReference type="InterPro" id="IPR033705">
    <property type="entry name" value="Anticodon_Ia_Val"/>
</dbReference>
<evidence type="ECO:0000256" key="9">
    <source>
        <dbReference type="NCBIfam" id="TIGR00422"/>
    </source>
</evidence>
<dbReference type="EMBL" id="DF820456">
    <property type="protein sequence ID" value="GAK50660.1"/>
    <property type="molecule type" value="Genomic_DNA"/>
</dbReference>
<evidence type="ECO:0000259" key="11">
    <source>
        <dbReference type="Pfam" id="PF00133"/>
    </source>
</evidence>
<dbReference type="GO" id="GO:0005829">
    <property type="term" value="C:cytosol"/>
    <property type="evidence" value="ECO:0007669"/>
    <property type="project" value="TreeGrafter"/>
</dbReference>
<dbReference type="InterPro" id="IPR013155">
    <property type="entry name" value="M/V/L/I-tRNA-synth_anticd-bd"/>
</dbReference>
<dbReference type="PROSITE" id="PS00178">
    <property type="entry name" value="AA_TRNA_LIGASE_I"/>
    <property type="match status" value="1"/>
</dbReference>
<dbReference type="PANTHER" id="PTHR11946:SF93">
    <property type="entry name" value="VALINE--TRNA LIGASE, CHLOROPLASTIC_MITOCHONDRIAL 2"/>
    <property type="match status" value="1"/>
</dbReference>
<evidence type="ECO:0000313" key="13">
    <source>
        <dbReference type="EMBL" id="GAK50660.1"/>
    </source>
</evidence>
<dbReference type="AlphaFoldDB" id="A0A0S6VWP0"/>
<dbReference type="Proteomes" id="UP000030700">
    <property type="component" value="Unassembled WGS sequence"/>
</dbReference>
<dbReference type="Pfam" id="PF08264">
    <property type="entry name" value="Anticodon_1"/>
    <property type="match status" value="1"/>
</dbReference>
<dbReference type="SUPFAM" id="SSF52374">
    <property type="entry name" value="Nucleotidylyl transferase"/>
    <property type="match status" value="1"/>
</dbReference>
<dbReference type="NCBIfam" id="TIGR00422">
    <property type="entry name" value="valS"/>
    <property type="match status" value="1"/>
</dbReference>
<name>A0A0S6VWP0_9BACT</name>
<dbReference type="CDD" id="cd07962">
    <property type="entry name" value="Anticodon_Ia_Val"/>
    <property type="match status" value="1"/>
</dbReference>
<dbReference type="STRING" id="1499966.U14_01893"/>
<evidence type="ECO:0000256" key="1">
    <source>
        <dbReference type="ARBA" id="ARBA00013169"/>
    </source>
</evidence>
<dbReference type="PANTHER" id="PTHR11946">
    <property type="entry name" value="VALYL-TRNA SYNTHETASES"/>
    <property type="match status" value="1"/>
</dbReference>
<dbReference type="InterPro" id="IPR009080">
    <property type="entry name" value="tRNAsynth_Ia_anticodon-bd"/>
</dbReference>
<feature type="domain" description="Aminoacyl-tRNA synthetase class Ia" evidence="11">
    <location>
        <begin position="31"/>
        <end position="642"/>
    </location>
</feature>
<evidence type="ECO:0000256" key="2">
    <source>
        <dbReference type="ARBA" id="ARBA00022490"/>
    </source>
</evidence>
<dbReference type="SUPFAM" id="SSF47323">
    <property type="entry name" value="Anticodon-binding domain of a subclass of class I aminoacyl-tRNA synthetases"/>
    <property type="match status" value="1"/>
</dbReference>
<keyword evidence="14" id="KW-1185">Reference proteome</keyword>
<dbReference type="GO" id="GO:0004832">
    <property type="term" value="F:valine-tRNA ligase activity"/>
    <property type="evidence" value="ECO:0007669"/>
    <property type="project" value="UniProtKB-UniRule"/>
</dbReference>
<evidence type="ECO:0000256" key="5">
    <source>
        <dbReference type="ARBA" id="ARBA00022840"/>
    </source>
</evidence>
<dbReference type="InterPro" id="IPR009008">
    <property type="entry name" value="Val/Leu/Ile-tRNA-synth_edit"/>
</dbReference>
<proteinExistence type="inferred from homology"/>
<keyword evidence="6 10" id="KW-0648">Protein biosynthesis</keyword>
<protein>
    <recommendedName>
        <fullName evidence="1 9">Valine--tRNA ligase</fullName>
        <ecNumber evidence="1 9">6.1.1.9</ecNumber>
    </recommendedName>
</protein>
<evidence type="ECO:0000256" key="4">
    <source>
        <dbReference type="ARBA" id="ARBA00022741"/>
    </source>
</evidence>
<feature type="domain" description="Methionyl/Valyl/Leucyl/Isoleucyl-tRNA synthetase anticodon-binding" evidence="12">
    <location>
        <begin position="679"/>
        <end position="831"/>
    </location>
</feature>
<keyword evidence="7 10" id="KW-0030">Aminoacyl-tRNA synthetase</keyword>
<dbReference type="InterPro" id="IPR048044">
    <property type="entry name" value="Valyl-tRNA_ligase_actino"/>
</dbReference>
<dbReference type="InterPro" id="IPR002303">
    <property type="entry name" value="Valyl-tRNA_ligase"/>
</dbReference>
<comment type="similarity">
    <text evidence="10">Belongs to the class-I aminoacyl-tRNA synthetase family.</text>
</comment>